<organism evidence="1 2">
    <name type="scientific">Candidatus Thiodiazotropha taylori</name>
    <dbReference type="NCBI Taxonomy" id="2792791"/>
    <lineage>
        <taxon>Bacteria</taxon>
        <taxon>Pseudomonadati</taxon>
        <taxon>Pseudomonadota</taxon>
        <taxon>Gammaproteobacteria</taxon>
        <taxon>Chromatiales</taxon>
        <taxon>Sedimenticolaceae</taxon>
        <taxon>Candidatus Thiodiazotropha</taxon>
    </lineage>
</organism>
<reference evidence="1" key="1">
    <citation type="journal article" date="2021" name="Proc. Natl. Acad. Sci. U.S.A.">
        <title>Global biogeography of chemosynthetic symbionts reveals both localized and globally distributed symbiont groups. .</title>
        <authorList>
            <person name="Osvatic J.T."/>
            <person name="Wilkins L.G.E."/>
            <person name="Leibrecht L."/>
            <person name="Leray M."/>
            <person name="Zauner S."/>
            <person name="Polzin J."/>
            <person name="Camacho Y."/>
            <person name="Gros O."/>
            <person name="van Gils J.A."/>
            <person name="Eisen J.A."/>
            <person name="Petersen J.M."/>
            <person name="Yuen B."/>
        </authorList>
    </citation>
    <scope>NUCLEOTIDE SEQUENCE</scope>
    <source>
        <strain evidence="1">MAGclacostrist055</strain>
    </source>
</reference>
<gene>
    <name evidence="1" type="ORF">JAY77_08920</name>
</gene>
<evidence type="ECO:0000313" key="1">
    <source>
        <dbReference type="EMBL" id="MCG7978257.1"/>
    </source>
</evidence>
<proteinExistence type="predicted"/>
<protein>
    <submittedName>
        <fullName evidence="1">Uncharacterized protein</fullName>
    </submittedName>
</protein>
<name>A0A9E4NJZ4_9GAMM</name>
<sequence length="73" mass="8452">MEFDSENQIVPTWWETEERMSHEGCAAFIGVTPASLSSGLSRGYYTFKRYKVGRKNYYRKSEVVADIEQNHAV</sequence>
<evidence type="ECO:0000313" key="2">
    <source>
        <dbReference type="Proteomes" id="UP000886674"/>
    </source>
</evidence>
<dbReference type="Proteomes" id="UP000886674">
    <property type="component" value="Unassembled WGS sequence"/>
</dbReference>
<comment type="caution">
    <text evidence="1">The sequence shown here is derived from an EMBL/GenBank/DDBJ whole genome shotgun (WGS) entry which is preliminary data.</text>
</comment>
<accession>A0A9E4NJZ4</accession>
<dbReference type="AlphaFoldDB" id="A0A9E4NJZ4"/>
<dbReference type="EMBL" id="JAEPCR010000039">
    <property type="protein sequence ID" value="MCG7978257.1"/>
    <property type="molecule type" value="Genomic_DNA"/>
</dbReference>